<gene>
    <name evidence="1" type="ORF">QM524_25190</name>
</gene>
<dbReference type="Gene3D" id="2.60.40.2340">
    <property type="match status" value="1"/>
</dbReference>
<dbReference type="Proteomes" id="UP001236507">
    <property type="component" value="Unassembled WGS sequence"/>
</dbReference>
<name>A0ABT6YG56_9BACT</name>
<evidence type="ECO:0008006" key="3">
    <source>
        <dbReference type="Google" id="ProtNLM"/>
    </source>
</evidence>
<evidence type="ECO:0000313" key="1">
    <source>
        <dbReference type="EMBL" id="MDI9862545.1"/>
    </source>
</evidence>
<organism evidence="1 2">
    <name type="scientific">Flectobacillus roseus</name>
    <dbReference type="NCBI Taxonomy" id="502259"/>
    <lineage>
        <taxon>Bacteria</taxon>
        <taxon>Pseudomonadati</taxon>
        <taxon>Bacteroidota</taxon>
        <taxon>Cytophagia</taxon>
        <taxon>Cytophagales</taxon>
        <taxon>Flectobacillaceae</taxon>
        <taxon>Flectobacillus</taxon>
    </lineage>
</organism>
<keyword evidence="2" id="KW-1185">Reference proteome</keyword>
<dbReference type="EMBL" id="JASHIF010000032">
    <property type="protein sequence ID" value="MDI9862545.1"/>
    <property type="molecule type" value="Genomic_DNA"/>
</dbReference>
<dbReference type="PROSITE" id="PS51257">
    <property type="entry name" value="PROKAR_LIPOPROTEIN"/>
    <property type="match status" value="1"/>
</dbReference>
<dbReference type="RefSeq" id="WP_283346783.1">
    <property type="nucleotide sequence ID" value="NZ_JASHIF010000032.1"/>
</dbReference>
<comment type="caution">
    <text evidence="1">The sequence shown here is derived from an EMBL/GenBank/DDBJ whole genome shotgun (WGS) entry which is preliminary data.</text>
</comment>
<accession>A0ABT6YG56</accession>
<sequence>MKIKLYLFVIIGFLYSCKSTENNVWEIPAINSISLAGTSILQTEISDSDRRVIIWVPYQTNLTSLVPTIVTKNTITIIPSSNVVQNFSAPVYYTLVSESGQKVIYEIQVKTQEQPIPLINRVMADTLEAGMSFQILGRNFGLNPTEVQVSISSAGNTTNLKTELLDSLHIQVYSQDNLLPGSYTLTLKVKNKSTEYTKPLTVQYPTPLIDSLDYWSTIQEESIQVFGKYLSKNYDYNMVLTDKEGHTFMVPMFFNNGMLVCKIPVSVKEGTYRVKIINTSLKKESKIVAKSITVYRKDMPFLNDSKKITESRLKPGSTVEFTTENFEKIPARFYQVQLDGNNDSFVQNALYSSSNNRLTFSAPQAKGRYSISLVLSNETNILYQINTRFLLTIE</sequence>
<protein>
    <recommendedName>
        <fullName evidence="3">DUF5018 domain-containing protein</fullName>
    </recommendedName>
</protein>
<proteinExistence type="predicted"/>
<evidence type="ECO:0000313" key="2">
    <source>
        <dbReference type="Proteomes" id="UP001236507"/>
    </source>
</evidence>
<reference evidence="1 2" key="1">
    <citation type="submission" date="2023-05" db="EMBL/GenBank/DDBJ databases">
        <title>Novel species of genus Flectobacillus isolated from stream in China.</title>
        <authorList>
            <person name="Lu H."/>
        </authorList>
    </citation>
    <scope>NUCLEOTIDE SEQUENCE [LARGE SCALE GENOMIC DNA]</scope>
    <source>
        <strain evidence="1 2">KCTC 42575</strain>
    </source>
</reference>